<dbReference type="RefSeq" id="WP_097644192.1">
    <property type="nucleotide sequence ID" value="NZ_NQWI01000045.1"/>
</dbReference>
<comment type="subcellular location">
    <subcellularLocation>
        <location evidence="1 14">Cytoplasm</location>
    </subcellularLocation>
</comment>
<evidence type="ECO:0000256" key="4">
    <source>
        <dbReference type="ARBA" id="ARBA00011245"/>
    </source>
</evidence>
<feature type="binding site" evidence="16">
    <location>
        <position position="63"/>
    </location>
    <ligand>
        <name>[4Fe-4S] cluster</name>
        <dbReference type="ChEBI" id="CHEBI:49883"/>
        <note>4Fe-4S-S-AdoMet</note>
    </ligand>
</feature>
<dbReference type="InterPro" id="IPR058240">
    <property type="entry name" value="rSAM_sf"/>
</dbReference>
<feature type="binding site" evidence="15">
    <location>
        <position position="331"/>
    </location>
    <ligand>
        <name>S-adenosyl-L-methionine</name>
        <dbReference type="ChEBI" id="CHEBI:59789"/>
        <label>1</label>
    </ligand>
</feature>
<comment type="pathway">
    <text evidence="2 14">Porphyrin-containing compound metabolism; protoporphyrin-IX biosynthesis; protoporphyrinogen-IX from coproporphyrinogen-III (AdoMet route): step 1/1.</text>
</comment>
<feature type="binding site" evidence="15">
    <location>
        <begin position="69"/>
        <end position="71"/>
    </location>
    <ligand>
        <name>S-adenosyl-L-methionine</name>
        <dbReference type="ChEBI" id="CHEBI:59789"/>
        <label>2</label>
    </ligand>
</feature>
<dbReference type="EMBL" id="NQWI01000045">
    <property type="protein sequence ID" value="PDW02979.1"/>
    <property type="molecule type" value="Genomic_DNA"/>
</dbReference>
<keyword evidence="11 14" id="KW-0411">Iron-sulfur</keyword>
<dbReference type="Gene3D" id="1.10.10.920">
    <property type="match status" value="1"/>
</dbReference>
<dbReference type="OrthoDB" id="9808022at2"/>
<evidence type="ECO:0000256" key="15">
    <source>
        <dbReference type="PIRSR" id="PIRSR000167-1"/>
    </source>
</evidence>
<name>A0A2A6RJB1_9CHLR</name>
<dbReference type="GO" id="GO:0006782">
    <property type="term" value="P:protoporphyrinogen IX biosynthetic process"/>
    <property type="evidence" value="ECO:0007669"/>
    <property type="project" value="UniProtKB-UniPathway"/>
</dbReference>
<evidence type="ECO:0000256" key="16">
    <source>
        <dbReference type="PIRSR" id="PIRSR000167-2"/>
    </source>
</evidence>
<dbReference type="PANTHER" id="PTHR13932">
    <property type="entry name" value="COPROPORPHYRINIGEN III OXIDASE"/>
    <property type="match status" value="1"/>
</dbReference>
<dbReference type="GO" id="GO:0046872">
    <property type="term" value="F:metal ion binding"/>
    <property type="evidence" value="ECO:0007669"/>
    <property type="project" value="UniProtKB-KW"/>
</dbReference>
<dbReference type="NCBIfam" id="TIGR00538">
    <property type="entry name" value="hemN"/>
    <property type="match status" value="1"/>
</dbReference>
<keyword evidence="9 14" id="KW-0560">Oxidoreductase</keyword>
<feature type="binding site" evidence="15">
    <location>
        <position position="174"/>
    </location>
    <ligand>
        <name>S-adenosyl-L-methionine</name>
        <dbReference type="ChEBI" id="CHEBI:59789"/>
        <label>2</label>
    </ligand>
</feature>
<feature type="binding site" evidence="15">
    <location>
        <position position="147"/>
    </location>
    <ligand>
        <name>S-adenosyl-L-methionine</name>
        <dbReference type="ChEBI" id="CHEBI:59789"/>
        <label>1</label>
    </ligand>
</feature>
<evidence type="ECO:0000256" key="3">
    <source>
        <dbReference type="ARBA" id="ARBA00005493"/>
    </source>
</evidence>
<dbReference type="SFLD" id="SFLDS00029">
    <property type="entry name" value="Radical_SAM"/>
    <property type="match status" value="1"/>
</dbReference>
<dbReference type="GO" id="GO:0004109">
    <property type="term" value="F:coproporphyrinogen oxidase activity"/>
    <property type="evidence" value="ECO:0007669"/>
    <property type="project" value="InterPro"/>
</dbReference>
<reference evidence="19" key="1">
    <citation type="submission" date="2017-08" db="EMBL/GenBank/DDBJ databases">
        <authorList>
            <person name="Grouzdev D.S."/>
            <person name="Gaisin V.A."/>
            <person name="Rysina M.S."/>
            <person name="Gorlenko V.M."/>
        </authorList>
    </citation>
    <scope>NUCLEOTIDE SEQUENCE [LARGE SCALE GENOMIC DNA]</scope>
    <source>
        <strain evidence="19">Kir15-3F</strain>
    </source>
</reference>
<feature type="binding site" evidence="16">
    <location>
        <position position="70"/>
    </location>
    <ligand>
        <name>[4Fe-4S] cluster</name>
        <dbReference type="ChEBI" id="CHEBI:49883"/>
        <note>4Fe-4S-S-AdoMet</note>
    </ligand>
</feature>
<keyword evidence="6 14" id="KW-0963">Cytoplasm</keyword>
<dbReference type="InterPro" id="IPR007197">
    <property type="entry name" value="rSAM"/>
</dbReference>
<comment type="catalytic activity">
    <reaction evidence="13 14">
        <text>coproporphyrinogen III + 2 S-adenosyl-L-methionine = protoporphyrinogen IX + 2 5'-deoxyadenosine + 2 L-methionine + 2 CO2</text>
        <dbReference type="Rhea" id="RHEA:15425"/>
        <dbReference type="ChEBI" id="CHEBI:16526"/>
        <dbReference type="ChEBI" id="CHEBI:17319"/>
        <dbReference type="ChEBI" id="CHEBI:57307"/>
        <dbReference type="ChEBI" id="CHEBI:57309"/>
        <dbReference type="ChEBI" id="CHEBI:57844"/>
        <dbReference type="ChEBI" id="CHEBI:59789"/>
        <dbReference type="EC" id="1.3.98.3"/>
    </reaction>
</comment>
<organism evidence="18 19">
    <name type="scientific">Candidatus Viridilinea mediisalina</name>
    <dbReference type="NCBI Taxonomy" id="2024553"/>
    <lineage>
        <taxon>Bacteria</taxon>
        <taxon>Bacillati</taxon>
        <taxon>Chloroflexota</taxon>
        <taxon>Chloroflexia</taxon>
        <taxon>Chloroflexales</taxon>
        <taxon>Chloroflexineae</taxon>
        <taxon>Oscillochloridaceae</taxon>
        <taxon>Candidatus Viridilinea</taxon>
    </lineage>
</organism>
<dbReference type="InterPro" id="IPR034505">
    <property type="entry name" value="Coproporphyrinogen-III_oxidase"/>
</dbReference>
<dbReference type="PROSITE" id="PS51918">
    <property type="entry name" value="RADICAL_SAM"/>
    <property type="match status" value="1"/>
</dbReference>
<dbReference type="InterPro" id="IPR004558">
    <property type="entry name" value="Coprogen_oxidase_HemN"/>
</dbReference>
<dbReference type="GO" id="GO:0051989">
    <property type="term" value="F:coproporphyrinogen dehydrogenase activity"/>
    <property type="evidence" value="ECO:0007669"/>
    <property type="project" value="UniProtKB-EC"/>
</dbReference>
<dbReference type="EC" id="1.3.98.3" evidence="14"/>
<keyword evidence="10 14" id="KW-0408">Iron</keyword>
<dbReference type="AlphaFoldDB" id="A0A2A6RJB1"/>
<dbReference type="SMART" id="SM00729">
    <property type="entry name" value="Elp3"/>
    <property type="match status" value="1"/>
</dbReference>
<evidence type="ECO:0000256" key="1">
    <source>
        <dbReference type="ARBA" id="ARBA00004496"/>
    </source>
</evidence>
<evidence type="ECO:0000313" key="19">
    <source>
        <dbReference type="Proteomes" id="UP000220527"/>
    </source>
</evidence>
<dbReference type="CDD" id="cd01335">
    <property type="entry name" value="Radical_SAM"/>
    <property type="match status" value="1"/>
</dbReference>
<dbReference type="Proteomes" id="UP000220527">
    <property type="component" value="Unassembled WGS sequence"/>
</dbReference>
<dbReference type="GO" id="GO:0051539">
    <property type="term" value="F:4 iron, 4 sulfur cluster binding"/>
    <property type="evidence" value="ECO:0007669"/>
    <property type="project" value="UniProtKB-KW"/>
</dbReference>
<gene>
    <name evidence="18" type="primary">hemN</name>
    <name evidence="18" type="ORF">CJ255_11195</name>
</gene>
<evidence type="ECO:0000256" key="9">
    <source>
        <dbReference type="ARBA" id="ARBA00023002"/>
    </source>
</evidence>
<evidence type="ECO:0000259" key="17">
    <source>
        <dbReference type="PROSITE" id="PS51918"/>
    </source>
</evidence>
<feature type="binding site" evidence="16">
    <location>
        <position position="67"/>
    </location>
    <ligand>
        <name>[4Fe-4S] cluster</name>
        <dbReference type="ChEBI" id="CHEBI:49883"/>
        <note>4Fe-4S-S-AdoMet</note>
    </ligand>
</feature>
<keyword evidence="12 14" id="KW-0627">Porphyrin biosynthesis</keyword>
<proteinExistence type="inferred from homology"/>
<dbReference type="GO" id="GO:0005737">
    <property type="term" value="C:cytoplasm"/>
    <property type="evidence" value="ECO:0007669"/>
    <property type="project" value="UniProtKB-SubCell"/>
</dbReference>
<evidence type="ECO:0000256" key="12">
    <source>
        <dbReference type="ARBA" id="ARBA00023244"/>
    </source>
</evidence>
<feature type="binding site" evidence="15">
    <location>
        <position position="211"/>
    </location>
    <ligand>
        <name>S-adenosyl-L-methionine</name>
        <dbReference type="ChEBI" id="CHEBI:59789"/>
        <label>2</label>
    </ligand>
</feature>
<evidence type="ECO:0000256" key="5">
    <source>
        <dbReference type="ARBA" id="ARBA00022485"/>
    </source>
</evidence>
<feature type="binding site" evidence="15">
    <location>
        <position position="114"/>
    </location>
    <ligand>
        <name>S-adenosyl-L-methionine</name>
        <dbReference type="ChEBI" id="CHEBI:59789"/>
        <label>1</label>
    </ligand>
</feature>
<dbReference type="Pfam" id="PF04055">
    <property type="entry name" value="Radical_SAM"/>
    <property type="match status" value="1"/>
</dbReference>
<evidence type="ECO:0000256" key="2">
    <source>
        <dbReference type="ARBA" id="ARBA00004785"/>
    </source>
</evidence>
<protein>
    <recommendedName>
        <fullName evidence="14">Coproporphyrinogen-III oxidase</fullName>
        <ecNumber evidence="14">1.3.98.3</ecNumber>
    </recommendedName>
</protein>
<comment type="caution">
    <text evidence="18">The sequence shown here is derived from an EMBL/GenBank/DDBJ whole genome shotgun (WGS) entry which is preliminary data.</text>
</comment>
<evidence type="ECO:0000313" key="18">
    <source>
        <dbReference type="EMBL" id="PDW02979.1"/>
    </source>
</evidence>
<keyword evidence="8 14" id="KW-0479">Metal-binding</keyword>
<dbReference type="SUPFAM" id="SSF102114">
    <property type="entry name" value="Radical SAM enzymes"/>
    <property type="match status" value="1"/>
</dbReference>
<comment type="similarity">
    <text evidence="3 14">Belongs to the anaerobic coproporphyrinogen-III oxidase family.</text>
</comment>
<keyword evidence="19" id="KW-1185">Reference proteome</keyword>
<dbReference type="SFLD" id="SFLDG01065">
    <property type="entry name" value="anaerobic_coproporphyrinogen-I"/>
    <property type="match status" value="1"/>
</dbReference>
<dbReference type="PANTHER" id="PTHR13932:SF6">
    <property type="entry name" value="OXYGEN-INDEPENDENT COPROPORPHYRINOGEN III OXIDASE"/>
    <property type="match status" value="1"/>
</dbReference>
<feature type="binding site" evidence="15">
    <location>
        <position position="57"/>
    </location>
    <ligand>
        <name>S-adenosyl-L-methionine</name>
        <dbReference type="ChEBI" id="CHEBI:59789"/>
        <label>1</label>
    </ligand>
</feature>
<feature type="domain" description="Radical SAM core" evidence="17">
    <location>
        <begin position="48"/>
        <end position="285"/>
    </location>
</feature>
<comment type="cofactor">
    <cofactor evidence="14 16">
        <name>[4Fe-4S] cluster</name>
        <dbReference type="ChEBI" id="CHEBI:49883"/>
    </cofactor>
    <text evidence="14 16">Binds 1 [4Fe-4S] cluster. The cluster is coordinated with 3 cysteines and an exchangeable S-adenosyl-L-methionine.</text>
</comment>
<feature type="binding site" evidence="15">
    <location>
        <position position="186"/>
    </location>
    <ligand>
        <name>S-adenosyl-L-methionine</name>
        <dbReference type="ChEBI" id="CHEBI:59789"/>
        <label>2</label>
    </ligand>
</feature>
<keyword evidence="5 14" id="KW-0004">4Fe-4S</keyword>
<accession>A0A2A6RJB1</accession>
<dbReference type="Gene3D" id="3.80.30.20">
    <property type="entry name" value="tm_1862 like domain"/>
    <property type="match status" value="1"/>
</dbReference>
<evidence type="ECO:0000256" key="10">
    <source>
        <dbReference type="ARBA" id="ARBA00023004"/>
    </source>
</evidence>
<evidence type="ECO:0000256" key="7">
    <source>
        <dbReference type="ARBA" id="ARBA00022691"/>
    </source>
</evidence>
<dbReference type="PIRSF" id="PIRSF000167">
    <property type="entry name" value="HemN"/>
    <property type="match status" value="1"/>
</dbReference>
<evidence type="ECO:0000256" key="11">
    <source>
        <dbReference type="ARBA" id="ARBA00023014"/>
    </source>
</evidence>
<sequence length="452" mass="50872">MKRVRVTPEQIDHYNKPGPRYTSYPTVPIWSHDFGEADYREALTSVAASPDDTLSLYVHLPFCAERCAYCGCNATVTRHEHVIDTYLDHVERELEIVAPLLGQRRRVVQMHWGGGTPNFINEAQSRRLMAMLDAAFDIDRDEELSLEMDPRIGTREQAIFYRELGFNRVSLGVQDIDSRVQVAIGRIQPFENTAALFNACREVGFSSVNIDLVYGLPYQSGEVFGDTLEAVINLRPDRIACFSYAHLPNSRSNQKHVDATGLPTPYAKFGLFQQSVETFTDAGYDWIGLDHFALSSDEMSQAVRERRLRRNFMGYTLLPASHMVSLGVSSIGDLGGCFIQNDVGLGRYQKSLAAGKLPVVRGMRLTPDDHNRRAAIMHLMCNLELPKHMMKDEGMLDSYERVAAHAIDGLVGVEAERLFVTDLGRYFIRNLCMELDAHLSQTAGRPIFSKTV</sequence>
<keyword evidence="7 14" id="KW-0949">S-adenosyl-L-methionine</keyword>
<evidence type="ECO:0000256" key="8">
    <source>
        <dbReference type="ARBA" id="ARBA00022723"/>
    </source>
</evidence>
<feature type="binding site" evidence="15">
    <location>
        <position position="245"/>
    </location>
    <ligand>
        <name>S-adenosyl-L-methionine</name>
        <dbReference type="ChEBI" id="CHEBI:59789"/>
        <label>2</label>
    </ligand>
</feature>
<evidence type="ECO:0000256" key="6">
    <source>
        <dbReference type="ARBA" id="ARBA00022490"/>
    </source>
</evidence>
<comment type="subunit">
    <text evidence="4">Monomer.</text>
</comment>
<feature type="binding site" evidence="15">
    <location>
        <begin position="115"/>
        <end position="116"/>
    </location>
    <ligand>
        <name>S-adenosyl-L-methionine</name>
        <dbReference type="ChEBI" id="CHEBI:59789"/>
        <label>2</label>
    </ligand>
</feature>
<dbReference type="InterPro" id="IPR006638">
    <property type="entry name" value="Elp3/MiaA/NifB-like_rSAM"/>
</dbReference>
<dbReference type="UniPathway" id="UPA00251">
    <property type="reaction ID" value="UER00323"/>
</dbReference>
<dbReference type="InterPro" id="IPR023404">
    <property type="entry name" value="rSAM_horseshoe"/>
</dbReference>
<evidence type="ECO:0000256" key="13">
    <source>
        <dbReference type="ARBA" id="ARBA00048321"/>
    </source>
</evidence>
<evidence type="ECO:0000256" key="14">
    <source>
        <dbReference type="PIRNR" id="PIRNR000167"/>
    </source>
</evidence>